<name>A0A365Y806_9MICC</name>
<dbReference type="InterPro" id="IPR006685">
    <property type="entry name" value="MscS_channel_2nd"/>
</dbReference>
<feature type="domain" description="Mechanosensitive ion channel MscS" evidence="6">
    <location>
        <begin position="197"/>
        <end position="263"/>
    </location>
</feature>
<evidence type="ECO:0000259" key="6">
    <source>
        <dbReference type="Pfam" id="PF00924"/>
    </source>
</evidence>
<sequence>MTPTPTAPIDETVEDVIQASSFLPESLQFWVVIAIGAVVAGILTVVFSGVARRILSRMGIPAGTVKPTRTPFFATMTSIVVKSVFSIFYRDRPWYNAWQFVILALLIFFLTWFIISVVKVIETSVLTRVEVRFGPGRKLAKVRTQVGLLRRVLTAVLCVLAIGAVLLSIEQVRALGAGILASAGLASVVVGLAVQSTLANVFAGIQIAFTDSIRVEDTVVVEEERGTVEEITLSYVVVLLLDGRRMILPSTYFTTTPFENWSRRSSEISGNVVLQLKLNAPIEYLRQRTTELLESSDWWDGRTNALNVTDVQGGLQTLTIFLSARNPSDLWELRNMVREKLLGELVQSYPECLPDPRTLPNAPTV</sequence>
<evidence type="ECO:0000256" key="5">
    <source>
        <dbReference type="SAM" id="Phobius"/>
    </source>
</evidence>
<evidence type="ECO:0000256" key="3">
    <source>
        <dbReference type="ARBA" id="ARBA00022989"/>
    </source>
</evidence>
<proteinExistence type="predicted"/>
<protein>
    <submittedName>
        <fullName evidence="7 8">Mechanosensitive ion channel</fullName>
    </submittedName>
</protein>
<evidence type="ECO:0000313" key="8">
    <source>
        <dbReference type="EMBL" id="RBL98556.1"/>
    </source>
</evidence>
<dbReference type="SUPFAM" id="SSF50182">
    <property type="entry name" value="Sm-like ribonucleoproteins"/>
    <property type="match status" value="1"/>
</dbReference>
<dbReference type="GO" id="GO:0016020">
    <property type="term" value="C:membrane"/>
    <property type="evidence" value="ECO:0007669"/>
    <property type="project" value="UniProtKB-SubCell"/>
</dbReference>
<dbReference type="PANTHER" id="PTHR30566:SF25">
    <property type="entry name" value="INNER MEMBRANE PROTEIN"/>
    <property type="match status" value="1"/>
</dbReference>
<dbReference type="EMBL" id="POAF01000014">
    <property type="protein sequence ID" value="RBL98556.1"/>
    <property type="molecule type" value="Genomic_DNA"/>
</dbReference>
<evidence type="ECO:0000313" key="9">
    <source>
        <dbReference type="Proteomes" id="UP000252167"/>
    </source>
</evidence>
<evidence type="ECO:0000313" key="7">
    <source>
        <dbReference type="EMBL" id="NAZ15144.1"/>
    </source>
</evidence>
<evidence type="ECO:0000256" key="1">
    <source>
        <dbReference type="ARBA" id="ARBA00004370"/>
    </source>
</evidence>
<evidence type="ECO:0000256" key="2">
    <source>
        <dbReference type="ARBA" id="ARBA00022692"/>
    </source>
</evidence>
<keyword evidence="3 5" id="KW-1133">Transmembrane helix</keyword>
<feature type="transmembrane region" description="Helical" evidence="5">
    <location>
        <begin position="72"/>
        <end position="89"/>
    </location>
</feature>
<comment type="caution">
    <text evidence="8">The sequence shown here is derived from an EMBL/GenBank/DDBJ whole genome shotgun (WGS) entry which is preliminary data.</text>
</comment>
<reference evidence="8 9" key="1">
    <citation type="submission" date="2018-01" db="EMBL/GenBank/DDBJ databases">
        <title>Glutamicibacter soli strain NHPC-3 Whole genome sequence and assembly.</title>
        <authorList>
            <person name="Choudhury P."/>
            <person name="Gupta D."/>
            <person name="Sengupta K."/>
            <person name="Jawed A."/>
            <person name="Sultana N."/>
            <person name="Saha P."/>
        </authorList>
    </citation>
    <scope>NUCLEOTIDE SEQUENCE [LARGE SCALE GENOMIC DNA]</scope>
    <source>
        <strain evidence="8 9">NHPC-3</strain>
    </source>
</reference>
<dbReference type="AlphaFoldDB" id="A0A365Y806"/>
<feature type="transmembrane region" description="Helical" evidence="5">
    <location>
        <begin position="148"/>
        <end position="169"/>
    </location>
</feature>
<dbReference type="Proteomes" id="UP000477543">
    <property type="component" value="Unassembled WGS sequence"/>
</dbReference>
<dbReference type="GO" id="GO:0055085">
    <property type="term" value="P:transmembrane transport"/>
    <property type="evidence" value="ECO:0007669"/>
    <property type="project" value="InterPro"/>
</dbReference>
<dbReference type="Gene3D" id="1.10.287.1260">
    <property type="match status" value="1"/>
</dbReference>
<evidence type="ECO:0000313" key="10">
    <source>
        <dbReference type="Proteomes" id="UP000477543"/>
    </source>
</evidence>
<reference evidence="7 10" key="2">
    <citation type="submission" date="2020-01" db="EMBL/GenBank/DDBJ databases">
        <title>Glutamicibacter soli M275.</title>
        <authorList>
            <person name="Meng X."/>
        </authorList>
    </citation>
    <scope>NUCLEOTIDE SEQUENCE [LARGE SCALE GENOMIC DNA]</scope>
    <source>
        <strain evidence="7 10">M275</strain>
    </source>
</reference>
<feature type="transmembrane region" description="Helical" evidence="5">
    <location>
        <begin position="95"/>
        <end position="118"/>
    </location>
</feature>
<keyword evidence="2 5" id="KW-0812">Transmembrane</keyword>
<organism evidence="8 9">
    <name type="scientific">Glutamicibacter soli</name>
    <dbReference type="NCBI Taxonomy" id="453836"/>
    <lineage>
        <taxon>Bacteria</taxon>
        <taxon>Bacillati</taxon>
        <taxon>Actinomycetota</taxon>
        <taxon>Actinomycetes</taxon>
        <taxon>Micrococcales</taxon>
        <taxon>Micrococcaceae</taxon>
        <taxon>Glutamicibacter</taxon>
    </lineage>
</organism>
<evidence type="ECO:0000256" key="4">
    <source>
        <dbReference type="ARBA" id="ARBA00023136"/>
    </source>
</evidence>
<dbReference type="Proteomes" id="UP000252167">
    <property type="component" value="Unassembled WGS sequence"/>
</dbReference>
<dbReference type="InterPro" id="IPR023408">
    <property type="entry name" value="MscS_beta-dom_sf"/>
</dbReference>
<dbReference type="RefSeq" id="WP_052772477.1">
    <property type="nucleotide sequence ID" value="NZ_CM125969.1"/>
</dbReference>
<dbReference type="Gene3D" id="2.30.30.60">
    <property type="match status" value="1"/>
</dbReference>
<dbReference type="Pfam" id="PF00924">
    <property type="entry name" value="MS_channel_2nd"/>
    <property type="match status" value="1"/>
</dbReference>
<feature type="transmembrane region" description="Helical" evidence="5">
    <location>
        <begin position="175"/>
        <end position="194"/>
    </location>
</feature>
<feature type="transmembrane region" description="Helical" evidence="5">
    <location>
        <begin position="29"/>
        <end position="51"/>
    </location>
</feature>
<dbReference type="EMBL" id="WYDN01000002">
    <property type="protein sequence ID" value="NAZ15144.1"/>
    <property type="molecule type" value="Genomic_DNA"/>
</dbReference>
<gene>
    <name evidence="8" type="ORF">C1H84_17555</name>
    <name evidence="7" type="ORF">GT020_03550</name>
</gene>
<keyword evidence="4 5" id="KW-0472">Membrane</keyword>
<keyword evidence="9" id="KW-1185">Reference proteome</keyword>
<dbReference type="PANTHER" id="PTHR30566">
    <property type="entry name" value="YNAI-RELATED MECHANOSENSITIVE ION CHANNEL"/>
    <property type="match status" value="1"/>
</dbReference>
<comment type="subcellular location">
    <subcellularLocation>
        <location evidence="1">Membrane</location>
    </subcellularLocation>
</comment>
<dbReference type="InterPro" id="IPR010920">
    <property type="entry name" value="LSM_dom_sf"/>
</dbReference>
<accession>A0A365Y806</accession>